<dbReference type="InterPro" id="IPR001492">
    <property type="entry name" value="Flagellin"/>
</dbReference>
<dbReference type="RefSeq" id="WP_161044507.1">
    <property type="nucleotide sequence ID" value="NZ_WWCS01000004.1"/>
</dbReference>
<dbReference type="Proteomes" id="UP000466332">
    <property type="component" value="Unassembled WGS sequence"/>
</dbReference>
<dbReference type="Gene3D" id="2.30.220.10">
    <property type="entry name" value="f41 fragment of flagellin, C-terminal domain"/>
    <property type="match status" value="1"/>
</dbReference>
<organism evidence="6 7">
    <name type="scientific">Duganella margarita</name>
    <dbReference type="NCBI Taxonomy" id="2692170"/>
    <lineage>
        <taxon>Bacteria</taxon>
        <taxon>Pseudomonadati</taxon>
        <taxon>Pseudomonadota</taxon>
        <taxon>Betaproteobacteria</taxon>
        <taxon>Burkholderiales</taxon>
        <taxon>Oxalobacteraceae</taxon>
        <taxon>Telluria group</taxon>
        <taxon>Duganella</taxon>
    </lineage>
</organism>
<dbReference type="InterPro" id="IPR042187">
    <property type="entry name" value="Flagellin_C_sub2"/>
</dbReference>
<evidence type="ECO:0000259" key="4">
    <source>
        <dbReference type="Pfam" id="PF00669"/>
    </source>
</evidence>
<dbReference type="Gene3D" id="2.170.280.10">
    <property type="entry name" value="f41 fragment of flagellin, middle domain"/>
    <property type="match status" value="1"/>
</dbReference>
<dbReference type="Pfam" id="PF00669">
    <property type="entry name" value="Flagellin_N"/>
    <property type="match status" value="1"/>
</dbReference>
<name>A0ABW9WEJ8_9BURK</name>
<dbReference type="PANTHER" id="PTHR42792:SF2">
    <property type="entry name" value="FLAGELLIN"/>
    <property type="match status" value="1"/>
</dbReference>
<accession>A0ABW9WEJ8</accession>
<evidence type="ECO:0000256" key="3">
    <source>
        <dbReference type="RuleBase" id="RU362073"/>
    </source>
</evidence>
<dbReference type="PRINTS" id="PR00207">
    <property type="entry name" value="FLAGELLIN"/>
</dbReference>
<keyword evidence="7" id="KW-1185">Reference proteome</keyword>
<keyword evidence="3" id="KW-0964">Secreted</keyword>
<keyword evidence="6" id="KW-0969">Cilium</keyword>
<dbReference type="PANTHER" id="PTHR42792">
    <property type="entry name" value="FLAGELLIN"/>
    <property type="match status" value="1"/>
</dbReference>
<dbReference type="Gene3D" id="6.10.10.10">
    <property type="entry name" value="Flagellar export chaperone, C-terminal domain"/>
    <property type="match status" value="1"/>
</dbReference>
<keyword evidence="6" id="KW-0966">Cell projection</keyword>
<comment type="function">
    <text evidence="3">Flagellin is the subunit protein which polymerizes to form the filaments of bacterial flagella.</text>
</comment>
<sequence>MQINTNLESLNAQRSYTRSSADLAVHVQRLSSGLRINSASDDAAGQAIGDRMTAQINGLHRATQNINDGISLVQVADGAAGQLTENYQRMRELAVQAANDTNNKLDRQSIQQEVDALVAANVDIVDDTRFNDRRLLDGSFSDQLQVGSQSGQTVALRIPQAVILPSITRAMVNIAPQQSTATGTAVIGALQYGDLAINNAVVGASVAGALPGQGADSAYALAAAVNAANILDVSASAVTTLTGAVGASGSLGSGAFSVNGVAIGAIAGATAAARAADAAAAISAAGVGVSASANGGILTVTAADGRDIVLTESSAGALASLGLTPGAGKGALTITGAAGPGSHSMRIGGANPAKAGLVAGTQPSVVVGPPELVLQNISTPGEPPMDLSTHSGASDALDYLDAKLAQVDDVRAALGAFNNRLTAAASNASNTADNLSTARSRIMDTDYATEATQLTRSDVLSQAGAAIVAQANALPKQVLQLLR</sequence>
<reference evidence="6 7" key="1">
    <citation type="submission" date="2019-12" db="EMBL/GenBank/DDBJ databases">
        <title>Novel species isolated from a subtropical stream in China.</title>
        <authorList>
            <person name="Lu H."/>
        </authorList>
    </citation>
    <scope>NUCLEOTIDE SEQUENCE [LARGE SCALE GENOMIC DNA]</scope>
    <source>
        <strain evidence="6 7">FT109W</strain>
    </source>
</reference>
<comment type="similarity">
    <text evidence="1 3">Belongs to the bacterial flagellin family.</text>
</comment>
<evidence type="ECO:0000256" key="2">
    <source>
        <dbReference type="ARBA" id="ARBA00023143"/>
    </source>
</evidence>
<dbReference type="InterPro" id="IPR046358">
    <property type="entry name" value="Flagellin_C"/>
</dbReference>
<proteinExistence type="inferred from homology"/>
<dbReference type="InterPro" id="IPR001029">
    <property type="entry name" value="Flagellin_N"/>
</dbReference>
<gene>
    <name evidence="6" type="ORF">GTP55_08530</name>
</gene>
<evidence type="ECO:0000259" key="5">
    <source>
        <dbReference type="Pfam" id="PF00700"/>
    </source>
</evidence>
<dbReference type="EMBL" id="WWCS01000004">
    <property type="protein sequence ID" value="MYN39416.1"/>
    <property type="molecule type" value="Genomic_DNA"/>
</dbReference>
<feature type="domain" description="Flagellin N-terminal" evidence="4">
    <location>
        <begin position="3"/>
        <end position="140"/>
    </location>
</feature>
<keyword evidence="2 3" id="KW-0975">Bacterial flagellum</keyword>
<protein>
    <recommendedName>
        <fullName evidence="3">Flagellin</fullName>
    </recommendedName>
</protein>
<evidence type="ECO:0000313" key="7">
    <source>
        <dbReference type="Proteomes" id="UP000466332"/>
    </source>
</evidence>
<dbReference type="Gene3D" id="6.10.280.190">
    <property type="match status" value="1"/>
</dbReference>
<feature type="domain" description="Flagellin C-terminal" evidence="5">
    <location>
        <begin position="397"/>
        <end position="482"/>
    </location>
</feature>
<dbReference type="Pfam" id="PF00700">
    <property type="entry name" value="Flagellin_C"/>
    <property type="match status" value="1"/>
</dbReference>
<keyword evidence="6" id="KW-0282">Flagellum</keyword>
<dbReference type="SUPFAM" id="SSF64518">
    <property type="entry name" value="Phase 1 flagellin"/>
    <property type="match status" value="1"/>
</dbReference>
<comment type="caution">
    <text evidence="6">The sequence shown here is derived from an EMBL/GenBank/DDBJ whole genome shotgun (WGS) entry which is preliminary data.</text>
</comment>
<comment type="subcellular location">
    <subcellularLocation>
        <location evidence="3">Secreted</location>
    </subcellularLocation>
    <subcellularLocation>
        <location evidence="3">Bacterial flagellum</location>
    </subcellularLocation>
</comment>
<evidence type="ECO:0000256" key="1">
    <source>
        <dbReference type="ARBA" id="ARBA00005709"/>
    </source>
</evidence>
<evidence type="ECO:0000313" key="6">
    <source>
        <dbReference type="EMBL" id="MYN39416.1"/>
    </source>
</evidence>
<dbReference type="Gene3D" id="1.20.1330.10">
    <property type="entry name" value="f41 fragment of flagellin, N-terminal domain"/>
    <property type="match status" value="1"/>
</dbReference>